<keyword evidence="1 11" id="KW-0479">Metal-binding</keyword>
<dbReference type="SUPFAM" id="SSF54211">
    <property type="entry name" value="Ribosomal protein S5 domain 2-like"/>
    <property type="match status" value="1"/>
</dbReference>
<dbReference type="EMBL" id="DRTT01000144">
    <property type="protein sequence ID" value="HHF98877.1"/>
    <property type="molecule type" value="Genomic_DNA"/>
</dbReference>
<feature type="short sequence motif" description="RadA KNRFG motif" evidence="11">
    <location>
        <begin position="246"/>
        <end position="250"/>
    </location>
</feature>
<dbReference type="GO" id="GO:0005524">
    <property type="term" value="F:ATP binding"/>
    <property type="evidence" value="ECO:0007669"/>
    <property type="project" value="UniProtKB-UniRule"/>
</dbReference>
<evidence type="ECO:0000256" key="6">
    <source>
        <dbReference type="ARBA" id="ARBA00022833"/>
    </source>
</evidence>
<keyword evidence="4 13" id="KW-0863">Zinc-finger</keyword>
<dbReference type="GO" id="GO:0000725">
    <property type="term" value="P:recombinational repair"/>
    <property type="evidence" value="ECO:0007669"/>
    <property type="project" value="UniProtKB-UniRule"/>
</dbReference>
<organism evidence="15">
    <name type="scientific">Aerophobetes bacterium</name>
    <dbReference type="NCBI Taxonomy" id="2030807"/>
    <lineage>
        <taxon>Bacteria</taxon>
        <taxon>Candidatus Aerophobota</taxon>
    </lineage>
</organism>
<name>A0A7V5LZ74_UNCAE</name>
<evidence type="ECO:0000256" key="11">
    <source>
        <dbReference type="HAMAP-Rule" id="MF_01498"/>
    </source>
</evidence>
<dbReference type="GO" id="GO:0005829">
    <property type="term" value="C:cytosol"/>
    <property type="evidence" value="ECO:0007669"/>
    <property type="project" value="TreeGrafter"/>
</dbReference>
<evidence type="ECO:0000256" key="8">
    <source>
        <dbReference type="ARBA" id="ARBA00023016"/>
    </source>
</evidence>
<dbReference type="FunFam" id="3.40.50.300:FF:000050">
    <property type="entry name" value="DNA repair protein RadA"/>
    <property type="match status" value="1"/>
</dbReference>
<feature type="binding site" evidence="11">
    <location>
        <begin position="89"/>
        <end position="96"/>
    </location>
    <ligand>
        <name>ATP</name>
        <dbReference type="ChEBI" id="CHEBI:30616"/>
    </ligand>
</feature>
<evidence type="ECO:0000256" key="12">
    <source>
        <dbReference type="NCBIfam" id="TIGR00416"/>
    </source>
</evidence>
<evidence type="ECO:0000256" key="13">
    <source>
        <dbReference type="RuleBase" id="RU003555"/>
    </source>
</evidence>
<reference evidence="15" key="1">
    <citation type="journal article" date="2020" name="mSystems">
        <title>Genome- and Community-Level Interaction Insights into Carbon Utilization and Element Cycling Functions of Hydrothermarchaeota in Hydrothermal Sediment.</title>
        <authorList>
            <person name="Zhou Z."/>
            <person name="Liu Y."/>
            <person name="Xu W."/>
            <person name="Pan J."/>
            <person name="Luo Z.H."/>
            <person name="Li M."/>
        </authorList>
    </citation>
    <scope>NUCLEOTIDE SEQUENCE [LARGE SCALE GENOMIC DNA]</scope>
    <source>
        <strain evidence="15">HyVt-92</strain>
    </source>
</reference>
<dbReference type="Gene3D" id="3.40.50.300">
    <property type="entry name" value="P-loop containing nucleotide triphosphate hydrolases"/>
    <property type="match status" value="1"/>
</dbReference>
<dbReference type="Gene3D" id="3.30.230.10">
    <property type="match status" value="1"/>
</dbReference>
<dbReference type="PANTHER" id="PTHR32472">
    <property type="entry name" value="DNA REPAIR PROTEIN RADA"/>
    <property type="match status" value="1"/>
</dbReference>
<keyword evidence="7 11" id="KW-0067">ATP-binding</keyword>
<evidence type="ECO:0000256" key="2">
    <source>
        <dbReference type="ARBA" id="ARBA00022741"/>
    </source>
</evidence>
<dbReference type="InterPro" id="IPR020568">
    <property type="entry name" value="Ribosomal_Su5_D2-typ_SF"/>
</dbReference>
<dbReference type="InterPro" id="IPR003593">
    <property type="entry name" value="AAA+_ATPase"/>
</dbReference>
<dbReference type="InterPro" id="IPR020588">
    <property type="entry name" value="RecA_ATP-bd"/>
</dbReference>
<comment type="function">
    <text evidence="11">Plays a role in repairing double-strand DNA breaks, probably involving stabilizing or processing branched DNA or blocked replication forks.</text>
</comment>
<dbReference type="InterPro" id="IPR027417">
    <property type="entry name" value="P-loop_NTPase"/>
</dbReference>
<dbReference type="InterPro" id="IPR014721">
    <property type="entry name" value="Ribsml_uS5_D2-typ_fold_subgr"/>
</dbReference>
<keyword evidence="2 11" id="KW-0547">Nucleotide-binding</keyword>
<dbReference type="PRINTS" id="PR01874">
    <property type="entry name" value="DNAREPAIRADA"/>
</dbReference>
<dbReference type="InterPro" id="IPR004504">
    <property type="entry name" value="DNA_repair_RadA"/>
</dbReference>
<evidence type="ECO:0000256" key="7">
    <source>
        <dbReference type="ARBA" id="ARBA00022840"/>
    </source>
</evidence>
<dbReference type="Pfam" id="PF13481">
    <property type="entry name" value="AAA_25"/>
    <property type="match status" value="1"/>
</dbReference>
<keyword evidence="5" id="KW-0378">Hydrolase</keyword>
<evidence type="ECO:0000256" key="5">
    <source>
        <dbReference type="ARBA" id="ARBA00022801"/>
    </source>
</evidence>
<dbReference type="CDD" id="cd01121">
    <property type="entry name" value="RadA_SMS_N"/>
    <property type="match status" value="1"/>
</dbReference>
<keyword evidence="9 11" id="KW-0238">DNA-binding</keyword>
<evidence type="ECO:0000259" key="14">
    <source>
        <dbReference type="PROSITE" id="PS50162"/>
    </source>
</evidence>
<dbReference type="Proteomes" id="UP000886070">
    <property type="component" value="Unassembled WGS sequence"/>
</dbReference>
<evidence type="ECO:0000256" key="1">
    <source>
        <dbReference type="ARBA" id="ARBA00022723"/>
    </source>
</evidence>
<dbReference type="SMART" id="SM00382">
    <property type="entry name" value="AAA"/>
    <property type="match status" value="1"/>
</dbReference>
<dbReference type="InterPro" id="IPR041166">
    <property type="entry name" value="Rubredoxin_2"/>
</dbReference>
<evidence type="ECO:0000256" key="10">
    <source>
        <dbReference type="ARBA" id="ARBA00023204"/>
    </source>
</evidence>
<evidence type="ECO:0000256" key="4">
    <source>
        <dbReference type="ARBA" id="ARBA00022771"/>
    </source>
</evidence>
<dbReference type="Pfam" id="PF13541">
    <property type="entry name" value="ChlI"/>
    <property type="match status" value="1"/>
</dbReference>
<keyword evidence="6 13" id="KW-0862">Zinc</keyword>
<evidence type="ECO:0000256" key="9">
    <source>
        <dbReference type="ARBA" id="ARBA00023125"/>
    </source>
</evidence>
<dbReference type="AlphaFoldDB" id="A0A7V5LZ74"/>
<comment type="function">
    <text evidence="13">DNA-dependent ATPase involved in processing of recombination intermediates, plays a role in repairing DNA breaks. Stimulates the branch migration of RecA-mediated strand transfer reactions, allowing the 3' invading strand to extend heteroduplex DNA faster. Binds ssDNA in the presence of ADP but not other nucleotides, has ATPase activity that is stimulated by ssDNA and various branched DNA structures, but inhibited by SSB. Does not have RecA's homology-searching function.</text>
</comment>
<comment type="domain">
    <text evidence="11">The middle region has homology to RecA with ATPase motifs including the RadA KNRFG motif, while the C-terminus is homologous to Lon protease.</text>
</comment>
<dbReference type="GO" id="GO:0016787">
    <property type="term" value="F:hydrolase activity"/>
    <property type="evidence" value="ECO:0007669"/>
    <property type="project" value="UniProtKB-KW"/>
</dbReference>
<protein>
    <recommendedName>
        <fullName evidence="11 12">DNA repair protein RadA</fullName>
    </recommendedName>
</protein>
<gene>
    <name evidence="11 15" type="primary">radA</name>
    <name evidence="15" type="ORF">ENL39_05255</name>
</gene>
<keyword evidence="8 11" id="KW-0346">Stress response</keyword>
<feature type="domain" description="RecA family profile 1" evidence="14">
    <location>
        <begin position="60"/>
        <end position="209"/>
    </location>
</feature>
<dbReference type="GO" id="GO:0140664">
    <property type="term" value="F:ATP-dependent DNA damage sensor activity"/>
    <property type="evidence" value="ECO:0007669"/>
    <property type="project" value="InterPro"/>
</dbReference>
<evidence type="ECO:0000256" key="3">
    <source>
        <dbReference type="ARBA" id="ARBA00022763"/>
    </source>
</evidence>
<comment type="caution">
    <text evidence="15">The sequence shown here is derived from an EMBL/GenBank/DDBJ whole genome shotgun (WGS) entry which is preliminary data.</text>
</comment>
<dbReference type="GO" id="GO:0003684">
    <property type="term" value="F:damaged DNA binding"/>
    <property type="evidence" value="ECO:0007669"/>
    <property type="project" value="InterPro"/>
</dbReference>
<proteinExistence type="inferred from homology"/>
<feature type="region of interest" description="Lon-protease-like" evidence="11">
    <location>
        <begin position="346"/>
        <end position="451"/>
    </location>
</feature>
<dbReference type="SUPFAM" id="SSF52540">
    <property type="entry name" value="P-loop containing nucleoside triphosphate hydrolases"/>
    <property type="match status" value="1"/>
</dbReference>
<dbReference type="GO" id="GO:0008270">
    <property type="term" value="F:zinc ion binding"/>
    <property type="evidence" value="ECO:0007669"/>
    <property type="project" value="UniProtKB-KW"/>
</dbReference>
<dbReference type="HAMAP" id="MF_01498">
    <property type="entry name" value="RadA_bact"/>
    <property type="match status" value="1"/>
</dbReference>
<accession>A0A7V5LZ74</accession>
<dbReference type="NCBIfam" id="TIGR00416">
    <property type="entry name" value="sms"/>
    <property type="match status" value="1"/>
</dbReference>
<dbReference type="PROSITE" id="PS50162">
    <property type="entry name" value="RECA_2"/>
    <property type="match status" value="1"/>
</dbReference>
<keyword evidence="10 11" id="KW-0234">DNA repair</keyword>
<evidence type="ECO:0000313" key="15">
    <source>
        <dbReference type="EMBL" id="HHF98877.1"/>
    </source>
</evidence>
<comment type="similarity">
    <text evidence="11 13">Belongs to the RecA family. RadA subfamily.</text>
</comment>
<dbReference type="Pfam" id="PF18073">
    <property type="entry name" value="Zn_ribbon_LapB"/>
    <property type="match status" value="1"/>
</dbReference>
<sequence length="451" mass="49834">MAKGKKFICKVCGHTTFKWTGRCPECGEWDSMVEKETVEEEIPSVKSTPPRPASEISLLKEKRYLSKIGEFDRILGGGIVPGSLVLIGGEPGIGKSTLLMEVAQKLSSKDLPVLYISGEESLYQVQLRALRLGIDSSFLYIMAENNLKAIQNEIEKLKPKVVVIDSIQTVYLDNLDSPPGSISQIRECTSSLIKIGKKKEIAIFLVGHVTKDGSIAGPRIMEHMVDTVLYFETSKDYQYRILRATKNRFGPTSEIGIFKMTSGGLVEVIDSSNLFITDSLLKTEVPGTAVVPTVEGSRIFLIEIQALVTRSNLTLPRRVTQGVDYNRICVLLAVLERRGFNFYQKDVYVNVAGGVKIEEPACDMAIALSLASSAKNRPVRQKTVAVGEVGLTGEIRPAGFMEKRLKEVKKLGFERCIGSLIEEKEARKVKGIEFIGVKSIEEAIQEGLKER</sequence>
<dbReference type="PANTHER" id="PTHR32472:SF10">
    <property type="entry name" value="DNA REPAIR PROTEIN RADA-LIKE PROTEIN"/>
    <property type="match status" value="1"/>
</dbReference>
<keyword evidence="3 11" id="KW-0227">DNA damage</keyword>